<evidence type="ECO:0000313" key="3">
    <source>
        <dbReference type="Proteomes" id="UP000054485"/>
    </source>
</evidence>
<name>A0A0D0AFQ9_9AGAM</name>
<dbReference type="Proteomes" id="UP000054485">
    <property type="component" value="Unassembled WGS sequence"/>
</dbReference>
<organism evidence="2 3">
    <name type="scientific">Suillus luteus UH-Slu-Lm8-n1</name>
    <dbReference type="NCBI Taxonomy" id="930992"/>
    <lineage>
        <taxon>Eukaryota</taxon>
        <taxon>Fungi</taxon>
        <taxon>Dikarya</taxon>
        <taxon>Basidiomycota</taxon>
        <taxon>Agaricomycotina</taxon>
        <taxon>Agaricomycetes</taxon>
        <taxon>Agaricomycetidae</taxon>
        <taxon>Boletales</taxon>
        <taxon>Suillineae</taxon>
        <taxon>Suillaceae</taxon>
        <taxon>Suillus</taxon>
    </lineage>
</organism>
<dbReference type="HOGENOM" id="CLU_1636535_0_0_1"/>
<keyword evidence="1" id="KW-0472">Membrane</keyword>
<evidence type="ECO:0000256" key="1">
    <source>
        <dbReference type="SAM" id="Phobius"/>
    </source>
</evidence>
<dbReference type="InParanoid" id="A0A0D0AFQ9"/>
<proteinExistence type="predicted"/>
<feature type="transmembrane region" description="Helical" evidence="1">
    <location>
        <begin position="32"/>
        <end position="55"/>
    </location>
</feature>
<dbReference type="EMBL" id="KN835298">
    <property type="protein sequence ID" value="KIK40566.1"/>
    <property type="molecule type" value="Genomic_DNA"/>
</dbReference>
<reference evidence="3" key="2">
    <citation type="submission" date="2015-01" db="EMBL/GenBank/DDBJ databases">
        <title>Evolutionary Origins and Diversification of the Mycorrhizal Mutualists.</title>
        <authorList>
            <consortium name="DOE Joint Genome Institute"/>
            <consortium name="Mycorrhizal Genomics Consortium"/>
            <person name="Kohler A."/>
            <person name="Kuo A."/>
            <person name="Nagy L.G."/>
            <person name="Floudas D."/>
            <person name="Copeland A."/>
            <person name="Barry K.W."/>
            <person name="Cichocki N."/>
            <person name="Veneault-Fourrey C."/>
            <person name="LaButti K."/>
            <person name="Lindquist E.A."/>
            <person name="Lipzen A."/>
            <person name="Lundell T."/>
            <person name="Morin E."/>
            <person name="Murat C."/>
            <person name="Riley R."/>
            <person name="Ohm R."/>
            <person name="Sun H."/>
            <person name="Tunlid A."/>
            <person name="Henrissat B."/>
            <person name="Grigoriev I.V."/>
            <person name="Hibbett D.S."/>
            <person name="Martin F."/>
        </authorList>
    </citation>
    <scope>NUCLEOTIDE SEQUENCE [LARGE SCALE GENOMIC DNA]</scope>
    <source>
        <strain evidence="3">UH-Slu-Lm8-n1</strain>
    </source>
</reference>
<accession>A0A0D0AFQ9</accession>
<gene>
    <name evidence="2" type="ORF">CY34DRAFT_260675</name>
</gene>
<keyword evidence="1" id="KW-1133">Transmembrane helix</keyword>
<sequence length="162" mass="18945">MIVTSYICDSLAFVVLIEASTGIVWYNINIELANLCIEGLTVIYTILTANHLLVVRNQMKQISPNMIGKYRAPHEEDDVYHQELNFRKRSRLPSSEFTKRWNCIWGKRTMDPSVRVMVTNVDYERSEEERERACAVRLTSFMTDGKHGDENQRKFHSSLRTR</sequence>
<feature type="transmembrane region" description="Helical" evidence="1">
    <location>
        <begin position="7"/>
        <end position="26"/>
    </location>
</feature>
<protein>
    <submittedName>
        <fullName evidence="2">Uncharacterized protein</fullName>
    </submittedName>
</protein>
<evidence type="ECO:0000313" key="2">
    <source>
        <dbReference type="EMBL" id="KIK40566.1"/>
    </source>
</evidence>
<keyword evidence="3" id="KW-1185">Reference proteome</keyword>
<dbReference type="AlphaFoldDB" id="A0A0D0AFQ9"/>
<reference evidence="2 3" key="1">
    <citation type="submission" date="2014-04" db="EMBL/GenBank/DDBJ databases">
        <authorList>
            <consortium name="DOE Joint Genome Institute"/>
            <person name="Kuo A."/>
            <person name="Ruytinx J."/>
            <person name="Rineau F."/>
            <person name="Colpaert J."/>
            <person name="Kohler A."/>
            <person name="Nagy L.G."/>
            <person name="Floudas D."/>
            <person name="Copeland A."/>
            <person name="Barry K.W."/>
            <person name="Cichocki N."/>
            <person name="Veneault-Fourrey C."/>
            <person name="LaButti K."/>
            <person name="Lindquist E.A."/>
            <person name="Lipzen A."/>
            <person name="Lundell T."/>
            <person name="Morin E."/>
            <person name="Murat C."/>
            <person name="Sun H."/>
            <person name="Tunlid A."/>
            <person name="Henrissat B."/>
            <person name="Grigoriev I.V."/>
            <person name="Hibbett D.S."/>
            <person name="Martin F."/>
            <person name="Nordberg H.P."/>
            <person name="Cantor M.N."/>
            <person name="Hua S.X."/>
        </authorList>
    </citation>
    <scope>NUCLEOTIDE SEQUENCE [LARGE SCALE GENOMIC DNA]</scope>
    <source>
        <strain evidence="2 3">UH-Slu-Lm8-n1</strain>
    </source>
</reference>
<keyword evidence="1" id="KW-0812">Transmembrane</keyword>